<organism evidence="1 2">
    <name type="scientific">Actinomadura bangladeshensis</name>
    <dbReference type="NCBI Taxonomy" id="453573"/>
    <lineage>
        <taxon>Bacteria</taxon>
        <taxon>Bacillati</taxon>
        <taxon>Actinomycetota</taxon>
        <taxon>Actinomycetes</taxon>
        <taxon>Streptosporangiales</taxon>
        <taxon>Thermomonosporaceae</taxon>
        <taxon>Actinomadura</taxon>
    </lineage>
</organism>
<dbReference type="Proteomes" id="UP000295431">
    <property type="component" value="Unassembled WGS sequence"/>
</dbReference>
<accession>A0A4R4NDE7</accession>
<comment type="caution">
    <text evidence="1">The sequence shown here is derived from an EMBL/GenBank/DDBJ whole genome shotgun (WGS) entry which is preliminary data.</text>
</comment>
<dbReference type="RefSeq" id="WP_131944526.1">
    <property type="nucleotide sequence ID" value="NZ_BAAAMX010000080.1"/>
</dbReference>
<sequence>MAHRRSKALQRKQGKLAERKRFLIYCEGEVTERLYLGAWKRQLRIPGVKFGSTFGEPLGLVRAAIDHQSRAPHSADDQYMAYDHVWCVVDVEAPNPHPGLERALVLASRNGVKVALTNPCFELWLMLHLVDHRGYLTTDQACRWLEKYGDCDYSQDAKVFDTEKVLRGYEDARSNALRLTKGSSEADVIRGQNPSSSAWEFVDKLRRQVE</sequence>
<dbReference type="OrthoDB" id="9796523at2"/>
<name>A0A4R4NDE7_9ACTN</name>
<reference evidence="1 2" key="1">
    <citation type="submission" date="2019-03" db="EMBL/GenBank/DDBJ databases">
        <title>Draft genome sequences of novel Actinobacteria.</title>
        <authorList>
            <person name="Sahin N."/>
            <person name="Ay H."/>
            <person name="Saygin H."/>
        </authorList>
    </citation>
    <scope>NUCLEOTIDE SEQUENCE [LARGE SCALE GENOMIC DNA]</scope>
    <source>
        <strain evidence="1 2">DSM 45347</strain>
    </source>
</reference>
<gene>
    <name evidence="1" type="ORF">E1284_35405</name>
</gene>
<keyword evidence="2" id="KW-1185">Reference proteome</keyword>
<evidence type="ECO:0000313" key="2">
    <source>
        <dbReference type="Proteomes" id="UP000295431"/>
    </source>
</evidence>
<dbReference type="AlphaFoldDB" id="A0A4R4NDE7"/>
<dbReference type="InterPro" id="IPR025591">
    <property type="entry name" value="RloB"/>
</dbReference>
<evidence type="ECO:0000313" key="1">
    <source>
        <dbReference type="EMBL" id="TDC05450.1"/>
    </source>
</evidence>
<dbReference type="EMBL" id="SMJW01000302">
    <property type="protein sequence ID" value="TDC05450.1"/>
    <property type="molecule type" value="Genomic_DNA"/>
</dbReference>
<dbReference type="Pfam" id="PF13707">
    <property type="entry name" value="RloB"/>
    <property type="match status" value="1"/>
</dbReference>
<proteinExistence type="predicted"/>
<protein>
    <submittedName>
        <fullName evidence="1">RloB domain-containing protein</fullName>
    </submittedName>
</protein>